<gene>
    <name evidence="7" type="ORF">H7U12_06955</name>
</gene>
<dbReference type="PANTHER" id="PTHR38039:SF1">
    <property type="entry name" value="TOXIN YOEB"/>
    <property type="match status" value="1"/>
</dbReference>
<dbReference type="EMBL" id="JACOAF010000020">
    <property type="protein sequence ID" value="MBC3539415.1"/>
    <property type="molecule type" value="Genomic_DNA"/>
</dbReference>
<sequence>MEFRFTKNGHEDLFYFVKTGDFAIVKRIYELLEAIRKDPFNGLGKPEPLKHDLKSYWSRRITHEHRLVYKVTGTKGIDQVCTIIQCRLHY</sequence>
<keyword evidence="5" id="KW-0378">Hydrolase</keyword>
<dbReference type="NCBIfam" id="TIGR02116">
    <property type="entry name" value="toxin_Txe_YoeB"/>
    <property type="match status" value="1"/>
</dbReference>
<comment type="similarity">
    <text evidence="1">Belongs to the YoeB family.</text>
</comment>
<dbReference type="PANTHER" id="PTHR38039">
    <property type="entry name" value="TOXIN YOEB"/>
    <property type="match status" value="1"/>
</dbReference>
<name>A0ABR6VR59_9BACT</name>
<protein>
    <recommendedName>
        <fullName evidence="6">Putative mRNA interferase YoeB</fullName>
    </recommendedName>
</protein>
<evidence type="ECO:0000256" key="1">
    <source>
        <dbReference type="ARBA" id="ARBA00008172"/>
    </source>
</evidence>
<keyword evidence="4" id="KW-0255">Endonuclease</keyword>
<dbReference type="InterPro" id="IPR009614">
    <property type="entry name" value="YoeB_toxin"/>
</dbReference>
<evidence type="ECO:0000313" key="8">
    <source>
        <dbReference type="Proteomes" id="UP000659698"/>
    </source>
</evidence>
<comment type="caution">
    <text evidence="7">The sequence shown here is derived from an EMBL/GenBank/DDBJ whole genome shotgun (WGS) entry which is preliminary data.</text>
</comment>
<dbReference type="SUPFAM" id="SSF143011">
    <property type="entry name" value="RelE-like"/>
    <property type="match status" value="1"/>
</dbReference>
<evidence type="ECO:0000256" key="4">
    <source>
        <dbReference type="ARBA" id="ARBA00022759"/>
    </source>
</evidence>
<proteinExistence type="inferred from homology"/>
<dbReference type="Proteomes" id="UP000659698">
    <property type="component" value="Unassembled WGS sequence"/>
</dbReference>
<organism evidence="7 8">
    <name type="scientific">Rufibacter sediminis</name>
    <dbReference type="NCBI Taxonomy" id="2762756"/>
    <lineage>
        <taxon>Bacteria</taxon>
        <taxon>Pseudomonadati</taxon>
        <taxon>Bacteroidota</taxon>
        <taxon>Cytophagia</taxon>
        <taxon>Cytophagales</taxon>
        <taxon>Hymenobacteraceae</taxon>
        <taxon>Rufibacter</taxon>
    </lineage>
</organism>
<dbReference type="RefSeq" id="WP_186635054.1">
    <property type="nucleotide sequence ID" value="NZ_JACOAF010000020.1"/>
</dbReference>
<reference evidence="7 8" key="1">
    <citation type="journal article" date="2019" name="Int. J. Syst. Evol. Microbiol.">
        <title>Rufibacter sediminis sp. nov., isolated from freshwater lake sediment.</title>
        <authorList>
            <person name="Qu J.H."/>
            <person name="Zhang L.J."/>
            <person name="Fu Y.H."/>
            <person name="Li H.F."/>
        </authorList>
    </citation>
    <scope>NUCLEOTIDE SEQUENCE [LARGE SCALE GENOMIC DNA]</scope>
    <source>
        <strain evidence="7 8">H-1</strain>
    </source>
</reference>
<evidence type="ECO:0000256" key="3">
    <source>
        <dbReference type="ARBA" id="ARBA00022722"/>
    </source>
</evidence>
<keyword evidence="8" id="KW-1185">Reference proteome</keyword>
<dbReference type="Gene3D" id="3.30.2310.20">
    <property type="entry name" value="RelE-like"/>
    <property type="match status" value="1"/>
</dbReference>
<keyword evidence="2" id="KW-1277">Toxin-antitoxin system</keyword>
<evidence type="ECO:0000313" key="7">
    <source>
        <dbReference type="EMBL" id="MBC3539415.1"/>
    </source>
</evidence>
<evidence type="ECO:0000256" key="2">
    <source>
        <dbReference type="ARBA" id="ARBA00022649"/>
    </source>
</evidence>
<accession>A0ABR6VR59</accession>
<dbReference type="Pfam" id="PF06769">
    <property type="entry name" value="YoeB_toxin"/>
    <property type="match status" value="1"/>
</dbReference>
<evidence type="ECO:0000256" key="5">
    <source>
        <dbReference type="ARBA" id="ARBA00022801"/>
    </source>
</evidence>
<keyword evidence="3" id="KW-0540">Nuclease</keyword>
<evidence type="ECO:0000256" key="6">
    <source>
        <dbReference type="ARBA" id="ARBA00030388"/>
    </source>
</evidence>
<dbReference type="InterPro" id="IPR035093">
    <property type="entry name" value="RelE/ParE_toxin_dom_sf"/>
</dbReference>